<name>D7KPC5_ARALL</name>
<proteinExistence type="predicted"/>
<sequence>MSPMDLKPKNSDPKSQNYQGPLEEQIERYRMFMIEGGCKESFTGNEDCEGNTIECTEKWLKLKKCMEVHIDYYQPYYAVWKKVDELEERNGEPVYPSKEPNERAKQASEFVRGPCKEPLSQQEALDTMYKCMEAYSDYYEAFLADRKNVMNIILRSLTPSWLRRNYRVGILEDPLH</sequence>
<feature type="domain" description="GCK" evidence="2">
    <location>
        <begin position="23"/>
        <end position="91"/>
    </location>
</feature>
<feature type="domain" description="GCK" evidence="2">
    <location>
        <begin position="103"/>
        <end position="157"/>
    </location>
</feature>
<dbReference type="Gramene" id="Al_scaffold_0001_1314">
    <property type="protein sequence ID" value="Al_scaffold_0001_1314"/>
    <property type="gene ID" value="Al_scaffold_0001_1314"/>
</dbReference>
<evidence type="ECO:0000259" key="2">
    <source>
        <dbReference type="SMART" id="SM01227"/>
    </source>
</evidence>
<dbReference type="EMBL" id="GL348713">
    <property type="protein sequence ID" value="EFH66227.1"/>
    <property type="molecule type" value="Genomic_DNA"/>
</dbReference>
<feature type="compositionally biased region" description="Basic and acidic residues" evidence="1">
    <location>
        <begin position="1"/>
        <end position="12"/>
    </location>
</feature>
<keyword evidence="4" id="KW-1185">Reference proteome</keyword>
<feature type="region of interest" description="Disordered" evidence="1">
    <location>
        <begin position="1"/>
        <end position="20"/>
    </location>
</feature>
<dbReference type="SMART" id="SM01227">
    <property type="entry name" value="GCK"/>
    <property type="match status" value="2"/>
</dbReference>
<dbReference type="AlphaFoldDB" id="D7KPC5"/>
<reference evidence="4" key="1">
    <citation type="journal article" date="2011" name="Nat. Genet.">
        <title>The Arabidopsis lyrata genome sequence and the basis of rapid genome size change.</title>
        <authorList>
            <person name="Hu T.T."/>
            <person name="Pattyn P."/>
            <person name="Bakker E.G."/>
            <person name="Cao J."/>
            <person name="Cheng J.-F."/>
            <person name="Clark R.M."/>
            <person name="Fahlgren N."/>
            <person name="Fawcett J.A."/>
            <person name="Grimwood J."/>
            <person name="Gundlach H."/>
            <person name="Haberer G."/>
            <person name="Hollister J.D."/>
            <person name="Ossowski S."/>
            <person name="Ottilar R.P."/>
            <person name="Salamov A.A."/>
            <person name="Schneeberger K."/>
            <person name="Spannagl M."/>
            <person name="Wang X."/>
            <person name="Yang L."/>
            <person name="Nasrallah M.E."/>
            <person name="Bergelson J."/>
            <person name="Carrington J.C."/>
            <person name="Gaut B.S."/>
            <person name="Schmutz J."/>
            <person name="Mayer K.F.X."/>
            <person name="Van de Peer Y."/>
            <person name="Grigoriev I.V."/>
            <person name="Nordborg M."/>
            <person name="Weigel D."/>
            <person name="Guo Y.-L."/>
        </authorList>
    </citation>
    <scope>NUCLEOTIDE SEQUENCE [LARGE SCALE GENOMIC DNA]</scope>
    <source>
        <strain evidence="4">cv. MN47</strain>
    </source>
</reference>
<protein>
    <submittedName>
        <fullName evidence="3">Predicted protein</fullName>
    </submittedName>
</protein>
<dbReference type="PANTHER" id="PTHR34357:SF2">
    <property type="entry name" value="F26F24.3-RELATED"/>
    <property type="match status" value="1"/>
</dbReference>
<evidence type="ECO:0000313" key="4">
    <source>
        <dbReference type="Proteomes" id="UP000008694"/>
    </source>
</evidence>
<dbReference type="PANTHER" id="PTHR34357">
    <property type="entry name" value="F7A19.14 PROTEIN-RELATED"/>
    <property type="match status" value="1"/>
</dbReference>
<dbReference type="HOGENOM" id="CLU_093287_0_0_1"/>
<dbReference type="Proteomes" id="UP000008694">
    <property type="component" value="Unassembled WGS sequence"/>
</dbReference>
<organism evidence="4">
    <name type="scientific">Arabidopsis lyrata subsp. lyrata</name>
    <name type="common">Lyre-leaved rock-cress</name>
    <dbReference type="NCBI Taxonomy" id="81972"/>
    <lineage>
        <taxon>Eukaryota</taxon>
        <taxon>Viridiplantae</taxon>
        <taxon>Streptophyta</taxon>
        <taxon>Embryophyta</taxon>
        <taxon>Tracheophyta</taxon>
        <taxon>Spermatophyta</taxon>
        <taxon>Magnoliopsida</taxon>
        <taxon>eudicotyledons</taxon>
        <taxon>Gunneridae</taxon>
        <taxon>Pentapetalae</taxon>
        <taxon>rosids</taxon>
        <taxon>malvids</taxon>
        <taxon>Brassicales</taxon>
        <taxon>Brassicaceae</taxon>
        <taxon>Camelineae</taxon>
        <taxon>Arabidopsis</taxon>
    </lineage>
</organism>
<dbReference type="Pfam" id="PF07802">
    <property type="entry name" value="GCK"/>
    <property type="match status" value="1"/>
</dbReference>
<evidence type="ECO:0000256" key="1">
    <source>
        <dbReference type="SAM" id="MobiDB-lite"/>
    </source>
</evidence>
<dbReference type="InterPro" id="IPR012891">
    <property type="entry name" value="GCK_dom"/>
</dbReference>
<gene>
    <name evidence="3" type="ORF">ARALYDRAFT_678991</name>
</gene>
<accession>D7KPC5</accession>
<evidence type="ECO:0000313" key="3">
    <source>
        <dbReference type="EMBL" id="EFH66227.1"/>
    </source>
</evidence>